<evidence type="ECO:0000256" key="5">
    <source>
        <dbReference type="ARBA" id="ARBA00023136"/>
    </source>
</evidence>
<sequence>MIGPIYRLFLIFIFGCMVNFANAQITLTGQVLDQETGQPLIGAAVQVSGTAIGVATDLDGRFQFIYPKSGEVSITLSFLGYEKLTLPVSARNGQADLGTIFMVSSMSSLETFTVRASLEGQQRALNQQRTADNIKNVISAELMGRFPDLNVAESMQRIPGINIQRDKGEGSTVSIRGTPQHFTTIQINGEQIPSVQQNGNRNEALDLIPADQLASMEITKAPTPDIDGDAIGGVINLKTPVARSLDPSVSADLALGYNDLSGGLNGIGKLKMGKRFLANDQVPEGRMGLILGGSYYSTDNSEDRTDATWLGIPRPISELDRDTLVMGNYQYRRTQNNRERIGATLTLDYRFSEDSELIFNYMYNRRSDEDLRNRLRFDMDRSGARFISLDSIVGGRARRDIDVFDEVKTNQSFNLQGIHQAGRLKVDWGAYYTFSNRTYESQRGDFARDEIGIVIDSPNGIYSPRPAFRTAAEFPSVYDPFLFGDFRRYEEDFETTDATNLVGKVDLRYDFSLAGKFPVYLKAGGKYRTQTNDKFRQNRVLRINDPNNLVNEEESFLRSMSGSEPISFLDTDYRFGPLLGRNQFQSYIQSIRRFQTSSDDAWDALRLSLNDTYQASEDITAAYLMGRAQLDKLMVLAGVRWEDNRVRYDAFEVFRVGTNVTGDPISGGTDYSFILPNLHLKYSLGTFQALRFSAVYNYARPNFVDIVPFVNFDADAITLTLGNPDLSPAKAFNLDLMFENYFENVGIFSVGLFYKAIDKFQFSRIDPSLSEDFPGYPSTQGFRFRQEQNGENAKVGGVEVNFVRALDFLPGVLQNLNLDANYTFAASDAFTQDRTGIALPGQARHTFNTSLSFDYKGFSARVMGNYNGTFVSSLASQAQDDIFQKDRFQVDVNASYVLSDRWRIYGEWVNVNNAASIQYQGDISRLSRVAYFGWWTRIGVGFKL</sequence>
<comment type="similarity">
    <text evidence="7">Belongs to the TonB-dependent receptor family.</text>
</comment>
<gene>
    <name evidence="10" type="ORF">Aconfl_05220</name>
</gene>
<evidence type="ECO:0000256" key="7">
    <source>
        <dbReference type="PROSITE-ProRule" id="PRU01360"/>
    </source>
</evidence>
<dbReference type="Gene3D" id="2.60.40.1120">
    <property type="entry name" value="Carboxypeptidase-like, regulatory domain"/>
    <property type="match status" value="1"/>
</dbReference>
<dbReference type="NCBIfam" id="TIGR01782">
    <property type="entry name" value="TonB-Xanth-Caul"/>
    <property type="match status" value="1"/>
</dbReference>
<dbReference type="Pfam" id="PF13715">
    <property type="entry name" value="CarbopepD_reg_2"/>
    <property type="match status" value="1"/>
</dbReference>
<keyword evidence="10" id="KW-0675">Receptor</keyword>
<keyword evidence="5 7" id="KW-0472">Membrane</keyword>
<dbReference type="InterPro" id="IPR008969">
    <property type="entry name" value="CarboxyPept-like_regulatory"/>
</dbReference>
<protein>
    <submittedName>
        <fullName evidence="10">TonB-dependent receptor</fullName>
    </submittedName>
</protein>
<dbReference type="Proteomes" id="UP001338309">
    <property type="component" value="Unassembled WGS sequence"/>
</dbReference>
<dbReference type="RefSeq" id="WP_338222678.1">
    <property type="nucleotide sequence ID" value="NZ_BTPD01000001.1"/>
</dbReference>
<dbReference type="InterPro" id="IPR039426">
    <property type="entry name" value="TonB-dep_rcpt-like"/>
</dbReference>
<dbReference type="Gene3D" id="2.170.130.10">
    <property type="entry name" value="TonB-dependent receptor, plug domain"/>
    <property type="match status" value="1"/>
</dbReference>
<comment type="caution">
    <text evidence="10">The sequence shown here is derived from an EMBL/GenBank/DDBJ whole genome shotgun (WGS) entry which is preliminary data.</text>
</comment>
<dbReference type="PANTHER" id="PTHR40980:SF4">
    <property type="entry name" value="TONB-DEPENDENT RECEPTOR-LIKE BETA-BARREL DOMAIN-CONTAINING PROTEIN"/>
    <property type="match status" value="1"/>
</dbReference>
<evidence type="ECO:0000259" key="8">
    <source>
        <dbReference type="Pfam" id="PF07715"/>
    </source>
</evidence>
<evidence type="ECO:0000313" key="10">
    <source>
        <dbReference type="EMBL" id="GMQ27880.1"/>
    </source>
</evidence>
<keyword evidence="11" id="KW-1185">Reference proteome</keyword>
<dbReference type="InterPro" id="IPR037066">
    <property type="entry name" value="Plug_dom_sf"/>
</dbReference>
<dbReference type="SUPFAM" id="SSF56935">
    <property type="entry name" value="Porins"/>
    <property type="match status" value="1"/>
</dbReference>
<keyword evidence="2 7" id="KW-0813">Transport</keyword>
<dbReference type="SUPFAM" id="SSF49464">
    <property type="entry name" value="Carboxypeptidase regulatory domain-like"/>
    <property type="match status" value="1"/>
</dbReference>
<evidence type="ECO:0000256" key="4">
    <source>
        <dbReference type="ARBA" id="ARBA00022692"/>
    </source>
</evidence>
<evidence type="ECO:0000256" key="6">
    <source>
        <dbReference type="ARBA" id="ARBA00023237"/>
    </source>
</evidence>
<evidence type="ECO:0000256" key="2">
    <source>
        <dbReference type="ARBA" id="ARBA00022448"/>
    </source>
</evidence>
<dbReference type="PANTHER" id="PTHR40980">
    <property type="entry name" value="PLUG DOMAIN-CONTAINING PROTEIN"/>
    <property type="match status" value="1"/>
</dbReference>
<dbReference type="Pfam" id="PF14905">
    <property type="entry name" value="OMP_b-brl_3"/>
    <property type="match status" value="1"/>
</dbReference>
<evidence type="ECO:0000259" key="9">
    <source>
        <dbReference type="Pfam" id="PF14905"/>
    </source>
</evidence>
<name>A0ABQ6PKR3_9BACT</name>
<dbReference type="InterPro" id="IPR012910">
    <property type="entry name" value="Plug_dom"/>
</dbReference>
<keyword evidence="4 7" id="KW-0812">Transmembrane</keyword>
<evidence type="ECO:0000256" key="1">
    <source>
        <dbReference type="ARBA" id="ARBA00004571"/>
    </source>
</evidence>
<feature type="domain" description="TonB-dependent receptor plug" evidence="8">
    <location>
        <begin position="130"/>
        <end position="234"/>
    </location>
</feature>
<dbReference type="EMBL" id="BTPD01000001">
    <property type="protein sequence ID" value="GMQ27880.1"/>
    <property type="molecule type" value="Genomic_DNA"/>
</dbReference>
<dbReference type="InterPro" id="IPR010104">
    <property type="entry name" value="TonB_rcpt_bac"/>
</dbReference>
<accession>A0ABQ6PKR3</accession>
<organism evidence="10 11">
    <name type="scientific">Algoriphagus confluentis</name>
    <dbReference type="NCBI Taxonomy" id="1697556"/>
    <lineage>
        <taxon>Bacteria</taxon>
        <taxon>Pseudomonadati</taxon>
        <taxon>Bacteroidota</taxon>
        <taxon>Cytophagia</taxon>
        <taxon>Cytophagales</taxon>
        <taxon>Cyclobacteriaceae</taxon>
        <taxon>Algoriphagus</taxon>
    </lineage>
</organism>
<evidence type="ECO:0000256" key="3">
    <source>
        <dbReference type="ARBA" id="ARBA00022452"/>
    </source>
</evidence>
<comment type="subcellular location">
    <subcellularLocation>
        <location evidence="1 7">Cell outer membrane</location>
        <topology evidence="1 7">Multi-pass membrane protein</topology>
    </subcellularLocation>
</comment>
<dbReference type="Gene3D" id="2.40.170.20">
    <property type="entry name" value="TonB-dependent receptor, beta-barrel domain"/>
    <property type="match status" value="1"/>
</dbReference>
<keyword evidence="3 7" id="KW-1134">Transmembrane beta strand</keyword>
<proteinExistence type="inferred from homology"/>
<dbReference type="InterPro" id="IPR041700">
    <property type="entry name" value="OMP_b-brl_3"/>
</dbReference>
<keyword evidence="6 7" id="KW-0998">Cell outer membrane</keyword>
<feature type="domain" description="Outer membrane protein beta-barrel" evidence="9">
    <location>
        <begin position="593"/>
        <end position="895"/>
    </location>
</feature>
<reference evidence="10 11" key="1">
    <citation type="submission" date="2023-08" db="EMBL/GenBank/DDBJ databases">
        <title>Draft genome sequence of Algoriphagus confluentis.</title>
        <authorList>
            <person name="Takatani N."/>
            <person name="Hosokawa M."/>
            <person name="Sawabe T."/>
        </authorList>
    </citation>
    <scope>NUCLEOTIDE SEQUENCE [LARGE SCALE GENOMIC DNA]</scope>
    <source>
        <strain evidence="10 11">NBRC 111222</strain>
    </source>
</reference>
<dbReference type="Pfam" id="PF07715">
    <property type="entry name" value="Plug"/>
    <property type="match status" value="1"/>
</dbReference>
<dbReference type="PROSITE" id="PS52016">
    <property type="entry name" value="TONB_DEPENDENT_REC_3"/>
    <property type="match status" value="1"/>
</dbReference>
<dbReference type="InterPro" id="IPR036942">
    <property type="entry name" value="Beta-barrel_TonB_sf"/>
</dbReference>
<evidence type="ECO:0000313" key="11">
    <source>
        <dbReference type="Proteomes" id="UP001338309"/>
    </source>
</evidence>